<keyword evidence="5 6" id="KW-0411">Iron-sulfur</keyword>
<evidence type="ECO:0000256" key="5">
    <source>
        <dbReference type="ARBA" id="ARBA00023014"/>
    </source>
</evidence>
<dbReference type="InterPro" id="IPR004017">
    <property type="entry name" value="Cys_rich_dom"/>
</dbReference>
<accession>A0AAE4C9K9</accession>
<dbReference type="PANTHER" id="PTHR32479">
    <property type="entry name" value="GLYCOLATE OXIDASE IRON-SULFUR SUBUNIT"/>
    <property type="match status" value="1"/>
</dbReference>
<dbReference type="SUPFAM" id="SSF54862">
    <property type="entry name" value="4Fe-4S ferredoxins"/>
    <property type="match status" value="1"/>
</dbReference>
<protein>
    <recommendedName>
        <fullName evidence="6">Glycolate oxidase iron-sulfur subunit</fullName>
        <ecNumber evidence="6">1.1.99.14</ecNumber>
    </recommendedName>
</protein>
<dbReference type="RefSeq" id="WP_310365191.1">
    <property type="nucleotide sequence ID" value="NZ_JAVDYB010000001.1"/>
</dbReference>
<evidence type="ECO:0000256" key="4">
    <source>
        <dbReference type="ARBA" id="ARBA00023004"/>
    </source>
</evidence>
<dbReference type="Gene3D" id="1.10.1060.10">
    <property type="entry name" value="Alpha-helical ferredoxin"/>
    <property type="match status" value="1"/>
</dbReference>
<dbReference type="GO" id="GO:0051539">
    <property type="term" value="F:4 iron, 4 sulfur cluster binding"/>
    <property type="evidence" value="ECO:0007669"/>
    <property type="project" value="UniProtKB-UniRule"/>
</dbReference>
<keyword evidence="4 6" id="KW-0408">Iron</keyword>
<organism evidence="9 10">
    <name type="scientific">Catenuloplanes atrovinosus</name>
    <dbReference type="NCBI Taxonomy" id="137266"/>
    <lineage>
        <taxon>Bacteria</taxon>
        <taxon>Bacillati</taxon>
        <taxon>Actinomycetota</taxon>
        <taxon>Actinomycetes</taxon>
        <taxon>Micromonosporales</taxon>
        <taxon>Micromonosporaceae</taxon>
        <taxon>Catenuloplanes</taxon>
    </lineage>
</organism>
<dbReference type="EC" id="1.1.99.14" evidence="6"/>
<keyword evidence="10" id="KW-1185">Reference proteome</keyword>
<evidence type="ECO:0000313" key="9">
    <source>
        <dbReference type="EMBL" id="MDR7274904.1"/>
    </source>
</evidence>
<evidence type="ECO:0000256" key="3">
    <source>
        <dbReference type="ARBA" id="ARBA00022737"/>
    </source>
</evidence>
<dbReference type="InterPro" id="IPR017900">
    <property type="entry name" value="4Fe4S_Fe_S_CS"/>
</dbReference>
<dbReference type="AlphaFoldDB" id="A0AAE4C9K9"/>
<dbReference type="InterPro" id="IPR012257">
    <property type="entry name" value="Glc_ox_4Fe-4S"/>
</dbReference>
<sequence>MSERVEESAARAHPPHGPGVRRPDPGLVADCVHCGFCLPACPTYELWGEEMDSPRGRIHLIDQLINGAPVDGTIAGHLDACLGCLACVPACPSGVRYDLLLGAARAQVEDEHRRTAGERLLRAMIFALFPRPGRLRLLRAPLAAYRWMGLERLMRPDAPLGRMAPRLAMLARLAPERPGRARVPERTPAIGRTRARVGMLTGCVQREFFPGVNAATARVLAAEGVEVIAPKGQGCCGALSLHTGRDAEAREYAKRVLRAFKGVDVVVANAAGCGSALKEYREILGEEPPFRVVDVAELLHELGPVAERRPLPITVAYHDACHLANAQGIRHAPRTLLRQIPGLTLREINDGAMCCGSAGVYNVLNPAPAMELGDRKADAIARTGADVLVTANPGCLLQIADAFRRRGGGTAAPRLAHTVEILDESINGR</sequence>
<dbReference type="Pfam" id="PF13183">
    <property type="entry name" value="Fer4_8"/>
    <property type="match status" value="1"/>
</dbReference>
<dbReference type="PROSITE" id="PS00198">
    <property type="entry name" value="4FE4S_FER_1"/>
    <property type="match status" value="1"/>
</dbReference>
<comment type="catalytic activity">
    <reaction evidence="6">
        <text>glycolate + A = glyoxylate + AH2</text>
        <dbReference type="Rhea" id="RHEA:21264"/>
        <dbReference type="ChEBI" id="CHEBI:13193"/>
        <dbReference type="ChEBI" id="CHEBI:17499"/>
        <dbReference type="ChEBI" id="CHEBI:29805"/>
        <dbReference type="ChEBI" id="CHEBI:36655"/>
        <dbReference type="EC" id="1.1.99.14"/>
    </reaction>
</comment>
<dbReference type="Pfam" id="PF02754">
    <property type="entry name" value="CCG"/>
    <property type="match status" value="2"/>
</dbReference>
<feature type="region of interest" description="Disordered" evidence="7">
    <location>
        <begin position="1"/>
        <end position="21"/>
    </location>
</feature>
<reference evidence="9" key="1">
    <citation type="submission" date="2023-07" db="EMBL/GenBank/DDBJ databases">
        <title>Sequencing the genomes of 1000 actinobacteria strains.</title>
        <authorList>
            <person name="Klenk H.-P."/>
        </authorList>
    </citation>
    <scope>NUCLEOTIDE SEQUENCE</scope>
    <source>
        <strain evidence="9">DSM 44707</strain>
    </source>
</reference>
<dbReference type="EMBL" id="JAVDYB010000001">
    <property type="protein sequence ID" value="MDR7274904.1"/>
    <property type="molecule type" value="Genomic_DNA"/>
</dbReference>
<name>A0AAE4C9K9_9ACTN</name>
<dbReference type="PROSITE" id="PS51379">
    <property type="entry name" value="4FE4S_FER_2"/>
    <property type="match status" value="2"/>
</dbReference>
<keyword evidence="6" id="KW-0813">Transport</keyword>
<evidence type="ECO:0000313" key="10">
    <source>
        <dbReference type="Proteomes" id="UP001183643"/>
    </source>
</evidence>
<evidence type="ECO:0000256" key="6">
    <source>
        <dbReference type="PIRNR" id="PIRNR000139"/>
    </source>
</evidence>
<dbReference type="PANTHER" id="PTHR32479:SF17">
    <property type="entry name" value="GLYCOLATE OXIDASE IRON-SULFUR SUBUNIT"/>
    <property type="match status" value="1"/>
</dbReference>
<dbReference type="InterPro" id="IPR009051">
    <property type="entry name" value="Helical_ferredxn"/>
</dbReference>
<keyword evidence="2 6" id="KW-0479">Metal-binding</keyword>
<comment type="catalytic activity">
    <reaction evidence="6">
        <text>(R)-lactate + A = pyruvate + AH2</text>
        <dbReference type="Rhea" id="RHEA:15089"/>
        <dbReference type="ChEBI" id="CHEBI:13193"/>
        <dbReference type="ChEBI" id="CHEBI:15361"/>
        <dbReference type="ChEBI" id="CHEBI:16004"/>
        <dbReference type="ChEBI" id="CHEBI:17499"/>
    </reaction>
</comment>
<dbReference type="GO" id="GO:0046872">
    <property type="term" value="F:metal ion binding"/>
    <property type="evidence" value="ECO:0007669"/>
    <property type="project" value="UniProtKB-UniRule"/>
</dbReference>
<dbReference type="GO" id="GO:0019154">
    <property type="term" value="F:glycolate dehydrogenase activity"/>
    <property type="evidence" value="ECO:0007669"/>
    <property type="project" value="UniProtKB-EC"/>
</dbReference>
<evidence type="ECO:0000256" key="1">
    <source>
        <dbReference type="ARBA" id="ARBA00022485"/>
    </source>
</evidence>
<evidence type="ECO:0000259" key="8">
    <source>
        <dbReference type="PROSITE" id="PS51379"/>
    </source>
</evidence>
<comment type="function">
    <text evidence="6">Component of a complex that catalyzes the oxidation of glycolate to glyoxylate.</text>
</comment>
<comment type="cofactor">
    <cofactor evidence="6">
        <name>[4Fe-4S] cluster</name>
        <dbReference type="ChEBI" id="CHEBI:49883"/>
    </cofactor>
    <text evidence="6">Binds 2 [4Fe-4S] clusters.</text>
</comment>
<dbReference type="InterPro" id="IPR017896">
    <property type="entry name" value="4Fe4S_Fe-S-bd"/>
</dbReference>
<dbReference type="PIRSF" id="PIRSF000139">
    <property type="entry name" value="Glc_ox_4Fe-4S"/>
    <property type="match status" value="1"/>
</dbReference>
<feature type="domain" description="4Fe-4S ferredoxin-type" evidence="8">
    <location>
        <begin position="72"/>
        <end position="102"/>
    </location>
</feature>
<feature type="compositionally biased region" description="Basic and acidic residues" evidence="7">
    <location>
        <begin position="1"/>
        <end position="10"/>
    </location>
</feature>
<evidence type="ECO:0000256" key="7">
    <source>
        <dbReference type="SAM" id="MobiDB-lite"/>
    </source>
</evidence>
<comment type="caution">
    <text evidence="9">The sequence shown here is derived from an EMBL/GenBank/DDBJ whole genome shotgun (WGS) entry which is preliminary data.</text>
</comment>
<keyword evidence="1 6" id="KW-0004">4Fe-4S</keyword>
<feature type="domain" description="4Fe-4S ferredoxin-type" evidence="8">
    <location>
        <begin position="23"/>
        <end position="52"/>
    </location>
</feature>
<gene>
    <name evidence="9" type="ORF">J2S41_001682</name>
</gene>
<keyword evidence="6" id="KW-0249">Electron transport</keyword>
<evidence type="ECO:0000256" key="2">
    <source>
        <dbReference type="ARBA" id="ARBA00022723"/>
    </source>
</evidence>
<dbReference type="Proteomes" id="UP001183643">
    <property type="component" value="Unassembled WGS sequence"/>
</dbReference>
<keyword evidence="3" id="KW-0677">Repeat</keyword>
<proteinExistence type="predicted"/>